<dbReference type="PANTHER" id="PTHR43283">
    <property type="entry name" value="BETA-LACTAMASE-RELATED"/>
    <property type="match status" value="1"/>
</dbReference>
<protein>
    <submittedName>
        <fullName evidence="4">Serine hydrolase</fullName>
    </submittedName>
</protein>
<sequence length="439" mass="46767">MGQSTSPIVRRRLLQGVGALLLGSACDPAPASQCPETKAAPPPPKPPPPPSTGPLAPASAESVGMSAARIEDVFARLERRVNDGAFPGFTALVARHGKIVGQHAYGKKVRGGDEPVTLDTLFDLESLTKVLSTAISALVLVDRGKLRLDDPAVKYLTTFQGEGKDKVTVRDMLRYSSGLPLDNHFYDDKPEEIWRKMSATPLEYPPGSKVEYSDLTYRLLGKVVEAAAGATLDVFARDAVWKPLGMVDTTYNPPPELHSRIAATGATTRRATVVRGAVQDDQDFVLGGVCGCDGVFSTAKDVAVFCQMVLGGGTYDGKRIIGAELASAMVANQTPFVDAAKADTSPLLNLLSTPKGYGWELFTPRFSNGGTRLSPGSYGKAGGAGTFMWIDPARELIGVLLTNHGLPVPFDERGWNRLLDETSCAEFFDGVVGAVTDEK</sequence>
<comment type="caution">
    <text evidence="4">The sequence shown here is derived from an EMBL/GenBank/DDBJ whole genome shotgun (WGS) entry which is preliminary data.</text>
</comment>
<feature type="region of interest" description="Disordered" evidence="2">
    <location>
        <begin position="28"/>
        <end position="62"/>
    </location>
</feature>
<evidence type="ECO:0000259" key="3">
    <source>
        <dbReference type="Pfam" id="PF00144"/>
    </source>
</evidence>
<organism evidence="4 5">
    <name type="scientific">Polyangium spumosum</name>
    <dbReference type="NCBI Taxonomy" id="889282"/>
    <lineage>
        <taxon>Bacteria</taxon>
        <taxon>Pseudomonadati</taxon>
        <taxon>Myxococcota</taxon>
        <taxon>Polyangia</taxon>
        <taxon>Polyangiales</taxon>
        <taxon>Polyangiaceae</taxon>
        <taxon>Polyangium</taxon>
    </lineage>
</organism>
<accession>A0A6N7Q255</accession>
<keyword evidence="5" id="KW-1185">Reference proteome</keyword>
<evidence type="ECO:0000313" key="4">
    <source>
        <dbReference type="EMBL" id="MRG96890.1"/>
    </source>
</evidence>
<dbReference type="PROSITE" id="PS51318">
    <property type="entry name" value="TAT"/>
    <property type="match status" value="1"/>
</dbReference>
<reference evidence="4 5" key="1">
    <citation type="submission" date="2019-10" db="EMBL/GenBank/DDBJ databases">
        <title>A soil myxobacterium in the family Polyangiaceae.</title>
        <authorList>
            <person name="Li Y."/>
            <person name="Wang J."/>
        </authorList>
    </citation>
    <scope>NUCLEOTIDE SEQUENCE [LARGE SCALE GENOMIC DNA]</scope>
    <source>
        <strain evidence="4 5">DSM 14734</strain>
    </source>
</reference>
<dbReference type="PANTHER" id="PTHR43283:SF11">
    <property type="entry name" value="BETA-LACTAMASE-RELATED DOMAIN-CONTAINING PROTEIN"/>
    <property type="match status" value="1"/>
</dbReference>
<dbReference type="InterPro" id="IPR050789">
    <property type="entry name" value="Diverse_Enzym_Activities"/>
</dbReference>
<dbReference type="GO" id="GO:0016787">
    <property type="term" value="F:hydrolase activity"/>
    <property type="evidence" value="ECO:0007669"/>
    <property type="project" value="UniProtKB-KW"/>
</dbReference>
<dbReference type="SUPFAM" id="SSF56601">
    <property type="entry name" value="beta-lactamase/transpeptidase-like"/>
    <property type="match status" value="1"/>
</dbReference>
<gene>
    <name evidence="4" type="ORF">GF068_33945</name>
</gene>
<dbReference type="OrthoDB" id="9808046at2"/>
<dbReference type="InterPro" id="IPR006311">
    <property type="entry name" value="TAT_signal"/>
</dbReference>
<feature type="compositionally biased region" description="Pro residues" evidence="2">
    <location>
        <begin position="40"/>
        <end position="52"/>
    </location>
</feature>
<name>A0A6N7Q255_9BACT</name>
<dbReference type="EMBL" id="WJIE01000014">
    <property type="protein sequence ID" value="MRG96890.1"/>
    <property type="molecule type" value="Genomic_DNA"/>
</dbReference>
<dbReference type="Pfam" id="PF00144">
    <property type="entry name" value="Beta-lactamase"/>
    <property type="match status" value="1"/>
</dbReference>
<dbReference type="InterPro" id="IPR012338">
    <property type="entry name" value="Beta-lactam/transpept-like"/>
</dbReference>
<feature type="domain" description="Beta-lactamase-related" evidence="3">
    <location>
        <begin position="76"/>
        <end position="417"/>
    </location>
</feature>
<dbReference type="Gene3D" id="3.40.710.10">
    <property type="entry name" value="DD-peptidase/beta-lactamase superfamily"/>
    <property type="match status" value="1"/>
</dbReference>
<evidence type="ECO:0000313" key="5">
    <source>
        <dbReference type="Proteomes" id="UP000440224"/>
    </source>
</evidence>
<dbReference type="Proteomes" id="UP000440224">
    <property type="component" value="Unassembled WGS sequence"/>
</dbReference>
<dbReference type="InterPro" id="IPR001466">
    <property type="entry name" value="Beta-lactam-related"/>
</dbReference>
<evidence type="ECO:0000256" key="2">
    <source>
        <dbReference type="SAM" id="MobiDB-lite"/>
    </source>
</evidence>
<proteinExistence type="predicted"/>
<dbReference type="AlphaFoldDB" id="A0A6N7Q255"/>
<evidence type="ECO:0000256" key="1">
    <source>
        <dbReference type="ARBA" id="ARBA00022801"/>
    </source>
</evidence>
<keyword evidence="1 4" id="KW-0378">Hydrolase</keyword>